<organism evidence="1 2">
    <name type="scientific">Burkholderia ubonensis</name>
    <dbReference type="NCBI Taxonomy" id="101571"/>
    <lineage>
        <taxon>Bacteria</taxon>
        <taxon>Pseudomonadati</taxon>
        <taxon>Pseudomonadota</taxon>
        <taxon>Betaproteobacteria</taxon>
        <taxon>Burkholderiales</taxon>
        <taxon>Burkholderiaceae</taxon>
        <taxon>Burkholderia</taxon>
        <taxon>Burkholderia cepacia complex</taxon>
    </lineage>
</organism>
<proteinExistence type="predicted"/>
<evidence type="ECO:0000313" key="1">
    <source>
        <dbReference type="EMBL" id="RQP79139.1"/>
    </source>
</evidence>
<comment type="caution">
    <text evidence="1">The sequence shown here is derived from an EMBL/GenBank/DDBJ whole genome shotgun (WGS) entry which is preliminary data.</text>
</comment>
<accession>A0AB74DCN7</accession>
<evidence type="ECO:0000313" key="2">
    <source>
        <dbReference type="Proteomes" id="UP000273734"/>
    </source>
</evidence>
<dbReference type="AlphaFoldDB" id="A0AB74DCN7"/>
<gene>
    <name evidence="1" type="ORF">DF015_12030</name>
</gene>
<name>A0AB74DCN7_9BURK</name>
<dbReference type="Proteomes" id="UP000273734">
    <property type="component" value="Unassembled WGS sequence"/>
</dbReference>
<reference evidence="1 2" key="1">
    <citation type="submission" date="2018-08" db="EMBL/GenBank/DDBJ databases">
        <title>Comparative analysis of Burkholderia isolates from Puerto Rico.</title>
        <authorList>
            <person name="Hall C."/>
            <person name="Sahl J."/>
            <person name="Wagner D."/>
        </authorList>
    </citation>
    <scope>NUCLEOTIDE SEQUENCE [LARGE SCALE GENOMIC DNA]</scope>
    <source>
        <strain evidence="1 2">Bp8964</strain>
    </source>
</reference>
<dbReference type="EMBL" id="QTNY01000007">
    <property type="protein sequence ID" value="RQP79139.1"/>
    <property type="molecule type" value="Genomic_DNA"/>
</dbReference>
<protein>
    <submittedName>
        <fullName evidence="1">Uncharacterized protein</fullName>
    </submittedName>
</protein>
<sequence length="94" mass="10725">MIHVSVSFRSEDGNAFRMSAACATQREILTCALLSQIRHPLYIRMAKAAAAPACLFAPRKHPARPFHMRTEIFTCTREHSRTRAQIRTRTLDNL</sequence>